<evidence type="ECO:0000313" key="3">
    <source>
        <dbReference type="EMBL" id="CAF1554724.1"/>
    </source>
</evidence>
<feature type="domain" description="OTU" evidence="1">
    <location>
        <begin position="16"/>
        <end position="156"/>
    </location>
</feature>
<name>A0A815X9N6_9BILA</name>
<sequence>MEDAKVINYVSSLKRVYPVRTSGNGNCLLHAVLLAMVGIHDLNLHLRDRLKTFMETNEKSLKTHWRTQRLRNDRMYGVQLEDTELDKEWQELCDLVRYENVEDEQATTCLRFLEAVHVFSLSNMLQRPIILFSEDVIRNKYGEAISINDLSTTQKVSNNRPSKAQINNRIIREQSSSIYLYNYSQMTQITTRQIPYSHNHDQYSLTNYQKYSSHDSFKYVIPSQEQAYDQVKYTQIASDESNAFNHYLDLEGQYLPEVLFNESLERYSPQQMSIIPYNDFSNIERIDIQHILNPIQQDYFHTVQPYASSVTFKNNYEDDHLLVDNESMTVAPIQTGSFLLSI</sequence>
<dbReference type="Proteomes" id="UP000663854">
    <property type="component" value="Unassembled WGS sequence"/>
</dbReference>
<keyword evidence="4" id="KW-1185">Reference proteome</keyword>
<dbReference type="EMBL" id="CAJNOL010003266">
    <property type="protein sequence ID" value="CAF1554724.1"/>
    <property type="molecule type" value="Genomic_DNA"/>
</dbReference>
<evidence type="ECO:0000313" key="2">
    <source>
        <dbReference type="EMBL" id="CAF1275524.1"/>
    </source>
</evidence>
<dbReference type="Pfam" id="PF02338">
    <property type="entry name" value="OTU"/>
    <property type="match status" value="1"/>
</dbReference>
<dbReference type="Proteomes" id="UP000663870">
    <property type="component" value="Unassembled WGS sequence"/>
</dbReference>
<protein>
    <recommendedName>
        <fullName evidence="1">OTU domain-containing protein</fullName>
    </recommendedName>
</protein>
<dbReference type="EMBL" id="CAJNOH010002144">
    <property type="protein sequence ID" value="CAF1275524.1"/>
    <property type="molecule type" value="Genomic_DNA"/>
</dbReference>
<gene>
    <name evidence="3" type="ORF">JXQ802_LOCUS43900</name>
    <name evidence="2" type="ORF">PYM288_LOCUS28607</name>
</gene>
<proteinExistence type="predicted"/>
<dbReference type="InterPro" id="IPR003323">
    <property type="entry name" value="OTU_dom"/>
</dbReference>
<evidence type="ECO:0000259" key="1">
    <source>
        <dbReference type="PROSITE" id="PS50802"/>
    </source>
</evidence>
<dbReference type="PROSITE" id="PS50802">
    <property type="entry name" value="OTU"/>
    <property type="match status" value="1"/>
</dbReference>
<evidence type="ECO:0000313" key="4">
    <source>
        <dbReference type="Proteomes" id="UP000663870"/>
    </source>
</evidence>
<reference evidence="3" key="1">
    <citation type="submission" date="2021-02" db="EMBL/GenBank/DDBJ databases">
        <authorList>
            <person name="Nowell W R."/>
        </authorList>
    </citation>
    <scope>NUCLEOTIDE SEQUENCE</scope>
</reference>
<organism evidence="3 4">
    <name type="scientific">Rotaria sordida</name>
    <dbReference type="NCBI Taxonomy" id="392033"/>
    <lineage>
        <taxon>Eukaryota</taxon>
        <taxon>Metazoa</taxon>
        <taxon>Spiralia</taxon>
        <taxon>Gnathifera</taxon>
        <taxon>Rotifera</taxon>
        <taxon>Eurotatoria</taxon>
        <taxon>Bdelloidea</taxon>
        <taxon>Philodinida</taxon>
        <taxon>Philodinidae</taxon>
        <taxon>Rotaria</taxon>
    </lineage>
</organism>
<comment type="caution">
    <text evidence="3">The sequence shown here is derived from an EMBL/GenBank/DDBJ whole genome shotgun (WGS) entry which is preliminary data.</text>
</comment>
<dbReference type="AlphaFoldDB" id="A0A815X9N6"/>
<accession>A0A815X9N6</accession>